<feature type="domain" description="Acyltransferase 3" evidence="8">
    <location>
        <begin position="1"/>
        <end position="266"/>
    </location>
</feature>
<evidence type="ECO:0000256" key="5">
    <source>
        <dbReference type="ARBA" id="ARBA00022989"/>
    </source>
</evidence>
<keyword evidence="9" id="KW-0808">Transferase</keyword>
<evidence type="ECO:0000313" key="10">
    <source>
        <dbReference type="Proteomes" id="UP000824090"/>
    </source>
</evidence>
<protein>
    <submittedName>
        <fullName evidence="9">Acyltransferase</fullName>
    </submittedName>
</protein>
<organism evidence="9 10">
    <name type="scientific">Candidatus Allocopromorpha excrementigallinarum</name>
    <dbReference type="NCBI Taxonomy" id="2840742"/>
    <lineage>
        <taxon>Bacteria</taxon>
        <taxon>Bacillati</taxon>
        <taxon>Bacillota</taxon>
        <taxon>Clostridia</taxon>
        <taxon>Eubacteriales</taxon>
        <taxon>Eubacteriaceae</taxon>
        <taxon>Eubacteriaceae incertae sedis</taxon>
        <taxon>Candidatus Allocopromorpha</taxon>
    </lineage>
</organism>
<sequence>IGVEIFLILSGMGLYYSYSKNTGVKDFYRRRFLRVLVPYLMVAAVFWGIKDFVVLDGSPALYISDIAFITFFTQGTRTIWFAGFILVMYVLFPFFYKVMFRDGRPCRRAVLLIGASFLLPAAVYMVSQELYNNIEIALTRAPCFLLGMAGGYYIKEGRKISLWKAAVFIAAGVLCGAAGVLIEAPGFVERYLNTVYSWALLIIATGFIHLICKWNIINRFLSMMGGYTLEIYMLHVVMRNLMKSFGFESYRFLQYMIMAAIAVALSPGLKRISSAIVERIEKAGASGSRGG</sequence>
<reference evidence="9" key="1">
    <citation type="submission" date="2020-10" db="EMBL/GenBank/DDBJ databases">
        <authorList>
            <person name="Gilroy R."/>
        </authorList>
    </citation>
    <scope>NUCLEOTIDE SEQUENCE</scope>
    <source>
        <strain evidence="9">ChiHcec3-6078</strain>
    </source>
</reference>
<evidence type="ECO:0000256" key="7">
    <source>
        <dbReference type="SAM" id="Phobius"/>
    </source>
</evidence>
<feature type="transmembrane region" description="Helical" evidence="7">
    <location>
        <begin position="161"/>
        <end position="182"/>
    </location>
</feature>
<dbReference type="GO" id="GO:0009246">
    <property type="term" value="P:enterobacterial common antigen biosynthetic process"/>
    <property type="evidence" value="ECO:0007669"/>
    <property type="project" value="TreeGrafter"/>
</dbReference>
<evidence type="ECO:0000313" key="9">
    <source>
        <dbReference type="EMBL" id="HIU26178.1"/>
    </source>
</evidence>
<dbReference type="PANTHER" id="PTHR40074">
    <property type="entry name" value="O-ACETYLTRANSFERASE WECH"/>
    <property type="match status" value="1"/>
</dbReference>
<evidence type="ECO:0000256" key="6">
    <source>
        <dbReference type="ARBA" id="ARBA00023136"/>
    </source>
</evidence>
<feature type="transmembrane region" description="Helical" evidence="7">
    <location>
        <begin position="78"/>
        <end position="96"/>
    </location>
</feature>
<evidence type="ECO:0000256" key="1">
    <source>
        <dbReference type="ARBA" id="ARBA00004651"/>
    </source>
</evidence>
<feature type="non-terminal residue" evidence="9">
    <location>
        <position position="1"/>
    </location>
</feature>
<keyword evidence="4 7" id="KW-0812">Transmembrane</keyword>
<feature type="transmembrane region" description="Helical" evidence="7">
    <location>
        <begin position="108"/>
        <end position="127"/>
    </location>
</feature>
<evidence type="ECO:0000256" key="4">
    <source>
        <dbReference type="ARBA" id="ARBA00022692"/>
    </source>
</evidence>
<keyword evidence="5 7" id="KW-1133">Transmembrane helix</keyword>
<comment type="caution">
    <text evidence="9">The sequence shown here is derived from an EMBL/GenBank/DDBJ whole genome shotgun (WGS) entry which is preliminary data.</text>
</comment>
<dbReference type="Pfam" id="PF01757">
    <property type="entry name" value="Acyl_transf_3"/>
    <property type="match status" value="1"/>
</dbReference>
<dbReference type="GO" id="GO:0016413">
    <property type="term" value="F:O-acetyltransferase activity"/>
    <property type="evidence" value="ECO:0007669"/>
    <property type="project" value="TreeGrafter"/>
</dbReference>
<evidence type="ECO:0000256" key="2">
    <source>
        <dbReference type="ARBA" id="ARBA00007400"/>
    </source>
</evidence>
<feature type="transmembrane region" description="Helical" evidence="7">
    <location>
        <begin position="194"/>
        <end position="212"/>
    </location>
</feature>
<reference evidence="9" key="2">
    <citation type="journal article" date="2021" name="PeerJ">
        <title>Extensive microbial diversity within the chicken gut microbiome revealed by metagenomics and culture.</title>
        <authorList>
            <person name="Gilroy R."/>
            <person name="Ravi A."/>
            <person name="Getino M."/>
            <person name="Pursley I."/>
            <person name="Horton D.L."/>
            <person name="Alikhan N.F."/>
            <person name="Baker D."/>
            <person name="Gharbi K."/>
            <person name="Hall N."/>
            <person name="Watson M."/>
            <person name="Adriaenssens E.M."/>
            <person name="Foster-Nyarko E."/>
            <person name="Jarju S."/>
            <person name="Secka A."/>
            <person name="Antonio M."/>
            <person name="Oren A."/>
            <person name="Chaudhuri R.R."/>
            <person name="La Ragione R."/>
            <person name="Hildebrand F."/>
            <person name="Pallen M.J."/>
        </authorList>
    </citation>
    <scope>NUCLEOTIDE SEQUENCE</scope>
    <source>
        <strain evidence="9">ChiHcec3-6078</strain>
    </source>
</reference>
<gene>
    <name evidence="9" type="ORF">IAC50_06785</name>
</gene>
<comment type="similarity">
    <text evidence="2">Belongs to the acyltransferase 3 family.</text>
</comment>
<accession>A0A9D1I2V3</accession>
<feature type="transmembrane region" description="Helical" evidence="7">
    <location>
        <begin position="32"/>
        <end position="49"/>
    </location>
</feature>
<dbReference type="Proteomes" id="UP000824090">
    <property type="component" value="Unassembled WGS sequence"/>
</dbReference>
<keyword evidence="3" id="KW-1003">Cell membrane</keyword>
<dbReference type="EMBL" id="DVMP01000125">
    <property type="protein sequence ID" value="HIU26178.1"/>
    <property type="molecule type" value="Genomic_DNA"/>
</dbReference>
<name>A0A9D1I2V3_9FIRM</name>
<proteinExistence type="inferred from homology"/>
<keyword evidence="9" id="KW-0012">Acyltransferase</keyword>
<dbReference type="GO" id="GO:0005886">
    <property type="term" value="C:plasma membrane"/>
    <property type="evidence" value="ECO:0007669"/>
    <property type="project" value="UniProtKB-SubCell"/>
</dbReference>
<feature type="transmembrane region" description="Helical" evidence="7">
    <location>
        <begin position="133"/>
        <end position="154"/>
    </location>
</feature>
<dbReference type="AlphaFoldDB" id="A0A9D1I2V3"/>
<feature type="transmembrane region" description="Helical" evidence="7">
    <location>
        <begin position="250"/>
        <end position="269"/>
    </location>
</feature>
<evidence type="ECO:0000259" key="8">
    <source>
        <dbReference type="Pfam" id="PF01757"/>
    </source>
</evidence>
<evidence type="ECO:0000256" key="3">
    <source>
        <dbReference type="ARBA" id="ARBA00022475"/>
    </source>
</evidence>
<comment type="subcellular location">
    <subcellularLocation>
        <location evidence="1">Cell membrane</location>
        <topology evidence="1">Multi-pass membrane protein</topology>
    </subcellularLocation>
</comment>
<dbReference type="InterPro" id="IPR002656">
    <property type="entry name" value="Acyl_transf_3_dom"/>
</dbReference>
<keyword evidence="6 7" id="KW-0472">Membrane</keyword>
<feature type="transmembrane region" description="Helical" evidence="7">
    <location>
        <begin position="219"/>
        <end position="238"/>
    </location>
</feature>
<dbReference type="PANTHER" id="PTHR40074:SF2">
    <property type="entry name" value="O-ACETYLTRANSFERASE WECH"/>
    <property type="match status" value="1"/>
</dbReference>